<dbReference type="GO" id="GO:0016746">
    <property type="term" value="F:acyltransferase activity"/>
    <property type="evidence" value="ECO:0007669"/>
    <property type="project" value="UniProtKB-KW"/>
</dbReference>
<dbReference type="RefSeq" id="WP_144008919.1">
    <property type="nucleotide sequence ID" value="NZ_FWXT01000001.1"/>
</dbReference>
<evidence type="ECO:0000313" key="5">
    <source>
        <dbReference type="EMBL" id="SMC75995.1"/>
    </source>
</evidence>
<organism evidence="5 6">
    <name type="scientific">Pedobacter africanus</name>
    <dbReference type="NCBI Taxonomy" id="151894"/>
    <lineage>
        <taxon>Bacteria</taxon>
        <taxon>Pseudomonadati</taxon>
        <taxon>Bacteroidota</taxon>
        <taxon>Sphingobacteriia</taxon>
        <taxon>Sphingobacteriales</taxon>
        <taxon>Sphingobacteriaceae</taxon>
        <taxon>Pedobacter</taxon>
    </lineage>
</organism>
<reference evidence="6" key="1">
    <citation type="submission" date="2017-04" db="EMBL/GenBank/DDBJ databases">
        <authorList>
            <person name="Varghese N."/>
            <person name="Submissions S."/>
        </authorList>
    </citation>
    <scope>NUCLEOTIDE SEQUENCE [LARGE SCALE GENOMIC DNA]</scope>
    <source>
        <strain evidence="6">DSM 12126</strain>
    </source>
</reference>
<dbReference type="Pfam" id="PF00132">
    <property type="entry name" value="Hexapep"/>
    <property type="match status" value="1"/>
</dbReference>
<dbReference type="Proteomes" id="UP000192756">
    <property type="component" value="Unassembled WGS sequence"/>
</dbReference>
<sequence>MKEFLNKVFDLVLFFTKGGVVYARRKGVKVGKNCRIYTTNFGTEPWLIEIGEKVTVTSGVIILTHDGSTWLFNDQKGRRYSYKKVLIGNNVFIGVNSIILPGVKIDDNVVIAAGSVVTKSVPSGVLIGGNPAKIIGSYDEYKKRALESYTSDDDLDKNLNYKERIDKIIDSDFKKYLD</sequence>
<dbReference type="InterPro" id="IPR050179">
    <property type="entry name" value="Trans_hexapeptide_repeat"/>
</dbReference>
<keyword evidence="2 5" id="KW-0808">Transferase</keyword>
<keyword evidence="4" id="KW-0012">Acyltransferase</keyword>
<evidence type="ECO:0000256" key="2">
    <source>
        <dbReference type="ARBA" id="ARBA00022679"/>
    </source>
</evidence>
<accession>A0A1W2BSN2</accession>
<name>A0A1W2BSN2_9SPHI</name>
<dbReference type="AlphaFoldDB" id="A0A1W2BSN2"/>
<evidence type="ECO:0000313" key="6">
    <source>
        <dbReference type="Proteomes" id="UP000192756"/>
    </source>
</evidence>
<dbReference type="PANTHER" id="PTHR43300">
    <property type="entry name" value="ACETYLTRANSFERASE"/>
    <property type="match status" value="1"/>
</dbReference>
<dbReference type="InterPro" id="IPR011004">
    <property type="entry name" value="Trimer_LpxA-like_sf"/>
</dbReference>
<dbReference type="EMBL" id="FWXT01000001">
    <property type="protein sequence ID" value="SMC75995.1"/>
    <property type="molecule type" value="Genomic_DNA"/>
</dbReference>
<dbReference type="InterPro" id="IPR018357">
    <property type="entry name" value="Hexapep_transf_CS"/>
</dbReference>
<dbReference type="PROSITE" id="PS00101">
    <property type="entry name" value="HEXAPEP_TRANSFERASES"/>
    <property type="match status" value="1"/>
</dbReference>
<keyword evidence="6" id="KW-1185">Reference proteome</keyword>
<dbReference type="InterPro" id="IPR001451">
    <property type="entry name" value="Hexapep"/>
</dbReference>
<protein>
    <submittedName>
        <fullName evidence="5">Hexapeptide repeat of succinyl-transferase</fullName>
    </submittedName>
</protein>
<dbReference type="CDD" id="cd04647">
    <property type="entry name" value="LbH_MAT_like"/>
    <property type="match status" value="1"/>
</dbReference>
<dbReference type="SUPFAM" id="SSF51161">
    <property type="entry name" value="Trimeric LpxA-like enzymes"/>
    <property type="match status" value="1"/>
</dbReference>
<comment type="similarity">
    <text evidence="1">Belongs to the transferase hexapeptide repeat family.</text>
</comment>
<proteinExistence type="inferred from homology"/>
<evidence type="ECO:0000256" key="4">
    <source>
        <dbReference type="ARBA" id="ARBA00023315"/>
    </source>
</evidence>
<dbReference type="Gene3D" id="2.160.10.10">
    <property type="entry name" value="Hexapeptide repeat proteins"/>
    <property type="match status" value="1"/>
</dbReference>
<evidence type="ECO:0000256" key="1">
    <source>
        <dbReference type="ARBA" id="ARBA00007274"/>
    </source>
</evidence>
<gene>
    <name evidence="5" type="ORF">SAMN04488524_2607</name>
</gene>
<keyword evidence="3" id="KW-0677">Repeat</keyword>
<dbReference type="OrthoDB" id="9812571at2"/>
<evidence type="ECO:0000256" key="3">
    <source>
        <dbReference type="ARBA" id="ARBA00022737"/>
    </source>
</evidence>
<dbReference type="STRING" id="151894.SAMN04488524_2607"/>